<evidence type="ECO:0000313" key="4">
    <source>
        <dbReference type="Proteomes" id="UP000759537"/>
    </source>
</evidence>
<gene>
    <name evidence="3" type="ORF">DFH94DRAFT_748749</name>
</gene>
<keyword evidence="4" id="KW-1185">Reference proteome</keyword>
<sequence length="183" mass="20117">MSTTRSEGSSPKSLLEYLDLSQSNCLNEVESHSIKGLFPGKTRNTTGSYLLSDSDEQLLLNIYFNQAVRVKSLVLHTADSQEGPKGPKLIKLLVNRPAIGFEDVEDAAEPEATQILEVSEETVKEGSPIDLRFVRFQSVTSLHIFVSSNHDGGETTRIDAIDILGFPSGVTKDLSELKKHQDD</sequence>
<dbReference type="Gene3D" id="2.60.120.470">
    <property type="entry name" value="PITH domain"/>
    <property type="match status" value="1"/>
</dbReference>
<dbReference type="PROSITE" id="PS51532">
    <property type="entry name" value="PITH"/>
    <property type="match status" value="1"/>
</dbReference>
<dbReference type="Pfam" id="PF06201">
    <property type="entry name" value="PITH"/>
    <property type="match status" value="1"/>
</dbReference>
<feature type="domain" description="PITH" evidence="2">
    <location>
        <begin position="3"/>
        <end position="183"/>
    </location>
</feature>
<dbReference type="GO" id="GO:0005737">
    <property type="term" value="C:cytoplasm"/>
    <property type="evidence" value="ECO:0007669"/>
    <property type="project" value="UniProtKB-ARBA"/>
</dbReference>
<comment type="caution">
    <text evidence="3">The sequence shown here is derived from an EMBL/GenBank/DDBJ whole genome shotgun (WGS) entry which is preliminary data.</text>
</comment>
<dbReference type="InterPro" id="IPR010400">
    <property type="entry name" value="PITH_dom"/>
</dbReference>
<dbReference type="PANTHER" id="PTHR12175:SF5">
    <property type="entry name" value="OS03G0795500 PROTEIN"/>
    <property type="match status" value="1"/>
</dbReference>
<reference evidence="3" key="2">
    <citation type="journal article" date="2020" name="Nat. Commun.">
        <title>Large-scale genome sequencing of mycorrhizal fungi provides insights into the early evolution of symbiotic traits.</title>
        <authorList>
            <person name="Miyauchi S."/>
            <person name="Kiss E."/>
            <person name="Kuo A."/>
            <person name="Drula E."/>
            <person name="Kohler A."/>
            <person name="Sanchez-Garcia M."/>
            <person name="Morin E."/>
            <person name="Andreopoulos B."/>
            <person name="Barry K.W."/>
            <person name="Bonito G."/>
            <person name="Buee M."/>
            <person name="Carver A."/>
            <person name="Chen C."/>
            <person name="Cichocki N."/>
            <person name="Clum A."/>
            <person name="Culley D."/>
            <person name="Crous P.W."/>
            <person name="Fauchery L."/>
            <person name="Girlanda M."/>
            <person name="Hayes R.D."/>
            <person name="Keri Z."/>
            <person name="LaButti K."/>
            <person name="Lipzen A."/>
            <person name="Lombard V."/>
            <person name="Magnuson J."/>
            <person name="Maillard F."/>
            <person name="Murat C."/>
            <person name="Nolan M."/>
            <person name="Ohm R.A."/>
            <person name="Pangilinan J."/>
            <person name="Pereira M.F."/>
            <person name="Perotto S."/>
            <person name="Peter M."/>
            <person name="Pfister S."/>
            <person name="Riley R."/>
            <person name="Sitrit Y."/>
            <person name="Stielow J.B."/>
            <person name="Szollosi G."/>
            <person name="Zifcakova L."/>
            <person name="Stursova M."/>
            <person name="Spatafora J.W."/>
            <person name="Tedersoo L."/>
            <person name="Vaario L.M."/>
            <person name="Yamada A."/>
            <person name="Yan M."/>
            <person name="Wang P."/>
            <person name="Xu J."/>
            <person name="Bruns T."/>
            <person name="Baldrian P."/>
            <person name="Vilgalys R."/>
            <person name="Dunand C."/>
            <person name="Henrissat B."/>
            <person name="Grigoriev I.V."/>
            <person name="Hibbett D."/>
            <person name="Nagy L.G."/>
            <person name="Martin F.M."/>
        </authorList>
    </citation>
    <scope>NUCLEOTIDE SEQUENCE</scope>
    <source>
        <strain evidence="3">Prilba</strain>
    </source>
</reference>
<dbReference type="PANTHER" id="PTHR12175">
    <property type="entry name" value="AD039 HT014 THIOREDOXIN FAMILY TRP26"/>
    <property type="match status" value="1"/>
</dbReference>
<dbReference type="InterPro" id="IPR008979">
    <property type="entry name" value="Galactose-bd-like_sf"/>
</dbReference>
<dbReference type="EMBL" id="WHVB01000010">
    <property type="protein sequence ID" value="KAF8479260.1"/>
    <property type="molecule type" value="Genomic_DNA"/>
</dbReference>
<dbReference type="AlphaFoldDB" id="A0A9P5MUV9"/>
<dbReference type="InterPro" id="IPR037047">
    <property type="entry name" value="PITH_dom_sf"/>
</dbReference>
<evidence type="ECO:0000313" key="3">
    <source>
        <dbReference type="EMBL" id="KAF8479260.1"/>
    </source>
</evidence>
<organism evidence="3 4">
    <name type="scientific">Russula ochroleuca</name>
    <dbReference type="NCBI Taxonomy" id="152965"/>
    <lineage>
        <taxon>Eukaryota</taxon>
        <taxon>Fungi</taxon>
        <taxon>Dikarya</taxon>
        <taxon>Basidiomycota</taxon>
        <taxon>Agaricomycotina</taxon>
        <taxon>Agaricomycetes</taxon>
        <taxon>Russulales</taxon>
        <taxon>Russulaceae</taxon>
        <taxon>Russula</taxon>
    </lineage>
</organism>
<reference evidence="3" key="1">
    <citation type="submission" date="2019-10" db="EMBL/GenBank/DDBJ databases">
        <authorList>
            <consortium name="DOE Joint Genome Institute"/>
            <person name="Kuo A."/>
            <person name="Miyauchi S."/>
            <person name="Kiss E."/>
            <person name="Drula E."/>
            <person name="Kohler A."/>
            <person name="Sanchez-Garcia M."/>
            <person name="Andreopoulos B."/>
            <person name="Barry K.W."/>
            <person name="Bonito G."/>
            <person name="Buee M."/>
            <person name="Carver A."/>
            <person name="Chen C."/>
            <person name="Cichocki N."/>
            <person name="Clum A."/>
            <person name="Culley D."/>
            <person name="Crous P.W."/>
            <person name="Fauchery L."/>
            <person name="Girlanda M."/>
            <person name="Hayes R."/>
            <person name="Keri Z."/>
            <person name="LaButti K."/>
            <person name="Lipzen A."/>
            <person name="Lombard V."/>
            <person name="Magnuson J."/>
            <person name="Maillard F."/>
            <person name="Morin E."/>
            <person name="Murat C."/>
            <person name="Nolan M."/>
            <person name="Ohm R."/>
            <person name="Pangilinan J."/>
            <person name="Pereira M."/>
            <person name="Perotto S."/>
            <person name="Peter M."/>
            <person name="Riley R."/>
            <person name="Sitrit Y."/>
            <person name="Stielow B."/>
            <person name="Szollosi G."/>
            <person name="Zifcakova L."/>
            <person name="Stursova M."/>
            <person name="Spatafora J.W."/>
            <person name="Tedersoo L."/>
            <person name="Vaario L.-M."/>
            <person name="Yamada A."/>
            <person name="Yan M."/>
            <person name="Wang P."/>
            <person name="Xu J."/>
            <person name="Bruns T."/>
            <person name="Baldrian P."/>
            <person name="Vilgalys R."/>
            <person name="Henrissat B."/>
            <person name="Grigoriev I.V."/>
            <person name="Hibbett D."/>
            <person name="Nagy L.G."/>
            <person name="Martin F.M."/>
        </authorList>
    </citation>
    <scope>NUCLEOTIDE SEQUENCE</scope>
    <source>
        <strain evidence="3">Prilba</strain>
    </source>
</reference>
<dbReference type="OrthoDB" id="10263751at2759"/>
<name>A0A9P5MUV9_9AGAM</name>
<accession>A0A9P5MUV9</accession>
<comment type="similarity">
    <text evidence="1">Belongs to the PITHD1 family.</text>
</comment>
<dbReference type="SUPFAM" id="SSF49785">
    <property type="entry name" value="Galactose-binding domain-like"/>
    <property type="match status" value="1"/>
</dbReference>
<protein>
    <submittedName>
        <fullName evidence="3">PITH domain-containing protein</fullName>
    </submittedName>
</protein>
<evidence type="ECO:0000259" key="2">
    <source>
        <dbReference type="PROSITE" id="PS51532"/>
    </source>
</evidence>
<dbReference type="InterPro" id="IPR045099">
    <property type="entry name" value="PITH1-like"/>
</dbReference>
<dbReference type="Proteomes" id="UP000759537">
    <property type="component" value="Unassembled WGS sequence"/>
</dbReference>
<evidence type="ECO:0000256" key="1">
    <source>
        <dbReference type="ARBA" id="ARBA00025788"/>
    </source>
</evidence>
<proteinExistence type="inferred from homology"/>